<dbReference type="InterPro" id="IPR025966">
    <property type="entry name" value="OppC_N"/>
</dbReference>
<dbReference type="Pfam" id="PF12911">
    <property type="entry name" value="OppC_N"/>
    <property type="match status" value="1"/>
</dbReference>
<evidence type="ECO:0000313" key="8">
    <source>
        <dbReference type="Proteomes" id="UP000032266"/>
    </source>
</evidence>
<feature type="domain" description="ABC transmembrane type-1" evidence="6">
    <location>
        <begin position="166"/>
        <end position="362"/>
    </location>
</feature>
<evidence type="ECO:0000256" key="3">
    <source>
        <dbReference type="ARBA" id="ARBA00022989"/>
    </source>
</evidence>
<evidence type="ECO:0000313" key="7">
    <source>
        <dbReference type="EMBL" id="AJQ97972.1"/>
    </source>
</evidence>
<sequence length="374" mass="41208">MTLASDIPHAADAGTASQSRLVWLRFRRHKPAMIGGVVVVLLYLIAIFADVVATAAPEDYSPTHTYAPPQRIHLFYTDADGDTRFRPHVNGYQVRIDPVALRRTFAVDPDKIIDLQWFPKTKPYKLWGLIPLQHRIIGPVDQRQPFYIWGADRIGRDVFSRLVHGTRVSLSVGLIGVLVSLVLGIIIGGISGYFGGRVDSVIQRVIEFFRSIPTIPLWLALAAALPRDWSPLAIYFGITLILSLIGWTELARVVRGKFITLKTETFVMSAWLDGASPLRIVMRHMLPSFISHIIAASSLAVPAMILAETSLSFLGLGLQPPVVSWGVMLQDAQSIRVLTSAPWLLIPGLAIIVAVLALNFLGDGLRDAADPYNQ</sequence>
<keyword evidence="5" id="KW-0813">Transport</keyword>
<dbReference type="PATRIC" id="fig|1445510.3.peg.5905"/>
<dbReference type="Gene3D" id="1.10.3720.10">
    <property type="entry name" value="MetI-like"/>
    <property type="match status" value="1"/>
</dbReference>
<keyword evidence="8" id="KW-1185">Reference proteome</keyword>
<dbReference type="RefSeq" id="WP_044619577.1">
    <property type="nucleotide sequence ID" value="NZ_CP007142.1"/>
</dbReference>
<feature type="transmembrane region" description="Helical" evidence="5">
    <location>
        <begin position="170"/>
        <end position="196"/>
    </location>
</feature>
<dbReference type="OrthoDB" id="9805884at2"/>
<proteinExistence type="inferred from homology"/>
<feature type="transmembrane region" description="Helical" evidence="5">
    <location>
        <begin position="32"/>
        <end position="56"/>
    </location>
</feature>
<comment type="subcellular location">
    <subcellularLocation>
        <location evidence="1 5">Cell membrane</location>
        <topology evidence="1 5">Multi-pass membrane protein</topology>
    </subcellularLocation>
</comment>
<dbReference type="AlphaFoldDB" id="A0A0C5VTF8"/>
<dbReference type="PANTHER" id="PTHR43839">
    <property type="entry name" value="OPPC IN A BINDING PROTEIN-DEPENDENT TRANSPORT SYSTEM"/>
    <property type="match status" value="1"/>
</dbReference>
<dbReference type="GO" id="GO:0005886">
    <property type="term" value="C:plasma membrane"/>
    <property type="evidence" value="ECO:0007669"/>
    <property type="project" value="UniProtKB-SubCell"/>
</dbReference>
<dbReference type="KEGG" id="gsn:YC6258_05948"/>
<name>A0A0C5VTF8_9GAMM</name>
<feature type="transmembrane region" description="Helical" evidence="5">
    <location>
        <begin position="286"/>
        <end position="305"/>
    </location>
</feature>
<organism evidence="7 8">
    <name type="scientific">Gynuella sunshinyii YC6258</name>
    <dbReference type="NCBI Taxonomy" id="1445510"/>
    <lineage>
        <taxon>Bacteria</taxon>
        <taxon>Pseudomonadati</taxon>
        <taxon>Pseudomonadota</taxon>
        <taxon>Gammaproteobacteria</taxon>
        <taxon>Oceanospirillales</taxon>
        <taxon>Saccharospirillaceae</taxon>
        <taxon>Gynuella</taxon>
    </lineage>
</organism>
<evidence type="ECO:0000256" key="4">
    <source>
        <dbReference type="ARBA" id="ARBA00023136"/>
    </source>
</evidence>
<dbReference type="HOGENOM" id="CLU_028518_1_0_6"/>
<accession>A0A0C5VTF8</accession>
<feature type="transmembrane region" description="Helical" evidence="5">
    <location>
        <begin position="341"/>
        <end position="361"/>
    </location>
</feature>
<dbReference type="PROSITE" id="PS50928">
    <property type="entry name" value="ABC_TM1"/>
    <property type="match status" value="1"/>
</dbReference>
<dbReference type="InterPro" id="IPR000515">
    <property type="entry name" value="MetI-like"/>
</dbReference>
<comment type="similarity">
    <text evidence="5">Belongs to the binding-protein-dependent transport system permease family.</text>
</comment>
<keyword evidence="2 5" id="KW-0812">Transmembrane</keyword>
<protein>
    <submittedName>
        <fullName evidence="7">ABC-type dipeptide/oligopeptide/nickel transport system, permease component</fullName>
    </submittedName>
</protein>
<evidence type="ECO:0000259" key="6">
    <source>
        <dbReference type="PROSITE" id="PS50928"/>
    </source>
</evidence>
<dbReference type="GO" id="GO:0055085">
    <property type="term" value="P:transmembrane transport"/>
    <property type="evidence" value="ECO:0007669"/>
    <property type="project" value="InterPro"/>
</dbReference>
<dbReference type="SUPFAM" id="SSF161098">
    <property type="entry name" value="MetI-like"/>
    <property type="match status" value="1"/>
</dbReference>
<keyword evidence="3 5" id="KW-1133">Transmembrane helix</keyword>
<dbReference type="Pfam" id="PF00528">
    <property type="entry name" value="BPD_transp_1"/>
    <property type="match status" value="1"/>
</dbReference>
<dbReference type="PANTHER" id="PTHR43839:SF3">
    <property type="entry name" value="OLIGOPEPTIDE ABC TRANSPORTER, PERMEASE PROTEIN"/>
    <property type="match status" value="1"/>
</dbReference>
<evidence type="ECO:0000256" key="2">
    <source>
        <dbReference type="ARBA" id="ARBA00022692"/>
    </source>
</evidence>
<evidence type="ECO:0000256" key="5">
    <source>
        <dbReference type="RuleBase" id="RU363032"/>
    </source>
</evidence>
<keyword evidence="4 5" id="KW-0472">Membrane</keyword>
<dbReference type="Proteomes" id="UP000032266">
    <property type="component" value="Chromosome"/>
</dbReference>
<dbReference type="STRING" id="1445510.YC6258_05948"/>
<reference evidence="7 8" key="1">
    <citation type="submission" date="2014-01" db="EMBL/GenBank/DDBJ databases">
        <title>Full genme sequencing of cellulolytic bacterium Gynuella sunshinyii YC6258T gen. nov., sp. nov.</title>
        <authorList>
            <person name="Khan H."/>
            <person name="Chung E.J."/>
            <person name="Chung Y.R."/>
        </authorList>
    </citation>
    <scope>NUCLEOTIDE SEQUENCE [LARGE SCALE GENOMIC DNA]</scope>
    <source>
        <strain evidence="7 8">YC6258</strain>
    </source>
</reference>
<dbReference type="InterPro" id="IPR035906">
    <property type="entry name" value="MetI-like_sf"/>
</dbReference>
<dbReference type="EMBL" id="CP007142">
    <property type="protein sequence ID" value="AJQ97972.1"/>
    <property type="molecule type" value="Genomic_DNA"/>
</dbReference>
<evidence type="ECO:0000256" key="1">
    <source>
        <dbReference type="ARBA" id="ARBA00004651"/>
    </source>
</evidence>
<dbReference type="CDD" id="cd06261">
    <property type="entry name" value="TM_PBP2"/>
    <property type="match status" value="1"/>
</dbReference>
<gene>
    <name evidence="7" type="ORF">YC6258_05948</name>
</gene>
<feature type="transmembrane region" description="Helical" evidence="5">
    <location>
        <begin position="208"/>
        <end position="226"/>
    </location>
</feature>
<feature type="transmembrane region" description="Helical" evidence="5">
    <location>
        <begin position="232"/>
        <end position="254"/>
    </location>
</feature>